<dbReference type="UCSC" id="W09G12.8">
    <property type="organism name" value="c. elegans"/>
</dbReference>
<dbReference type="InParanoid" id="O45199"/>
<dbReference type="WormBase" id="W09G12.8">
    <property type="protein sequence ID" value="CE36331"/>
    <property type="gene ID" value="WBGene00021122"/>
</dbReference>
<protein>
    <submittedName>
        <fullName evidence="3">PAW domain-containing protein</fullName>
    </submittedName>
</protein>
<dbReference type="AlphaFoldDB" id="O45199"/>
<dbReference type="InterPro" id="IPR008979">
    <property type="entry name" value="Galactose-bd-like_sf"/>
</dbReference>
<evidence type="ECO:0000313" key="3">
    <source>
        <dbReference type="EMBL" id="CCD74022.1"/>
    </source>
</evidence>
<gene>
    <name evidence="3" type="ORF">CELE_W09G12.8</name>
    <name evidence="3 5" type="ORF">W09G12.8</name>
</gene>
<dbReference type="KEGG" id="cel:CELE_W09G12.8"/>
<dbReference type="GO" id="GO:0005737">
    <property type="term" value="C:cytoplasm"/>
    <property type="evidence" value="ECO:0007669"/>
    <property type="project" value="InterPro"/>
</dbReference>
<proteinExistence type="inferred from homology"/>
<dbReference type="EMBL" id="BX284604">
    <property type="protein sequence ID" value="CCD74022.1"/>
    <property type="molecule type" value="Genomic_DNA"/>
</dbReference>
<dbReference type="AGR" id="WB:WBGene00021122"/>
<keyword evidence="4" id="KW-1185">Reference proteome</keyword>
<feature type="domain" description="PAW" evidence="2">
    <location>
        <begin position="111"/>
        <end position="247"/>
    </location>
</feature>
<accession>O45199</accession>
<dbReference type="CTD" id="189325"/>
<dbReference type="PROSITE" id="PS51398">
    <property type="entry name" value="PAW"/>
    <property type="match status" value="1"/>
</dbReference>
<dbReference type="SUPFAM" id="SSF49785">
    <property type="entry name" value="Galactose-binding domain-like"/>
    <property type="match status" value="1"/>
</dbReference>
<dbReference type="PIR" id="H88636">
    <property type="entry name" value="H88636"/>
</dbReference>
<dbReference type="HOGENOM" id="CLU_1125401_0_0_1"/>
<dbReference type="PaxDb" id="6239-W09G12.8"/>
<sequence>MKEGTLIARRDYYLTGFPSVVEHQFNMSDEVYMNCYPELESRPVEFENQYPKLENVSGLEDDHPKREDPRPELEDHHLELKETFNLEDQYPDLKEVLKFNDRHPKLEEHCTELEALELECHYPELKDVELEDPVLNRFGAFEGSNTPIKLSPQLSQSNYVEFTYDVVTDTYSQHPKHGFLAQAFKVKNVQRVEKHEMGGYFFGYFLIMNLSIKTKLPKLARMEQLDDGLFEYGTRRYRWKYLMVFRS</sequence>
<organism evidence="3 4">
    <name type="scientific">Caenorhabditis elegans</name>
    <dbReference type="NCBI Taxonomy" id="6239"/>
    <lineage>
        <taxon>Eukaryota</taxon>
        <taxon>Metazoa</taxon>
        <taxon>Ecdysozoa</taxon>
        <taxon>Nematoda</taxon>
        <taxon>Chromadorea</taxon>
        <taxon>Rhabditida</taxon>
        <taxon>Rhabditina</taxon>
        <taxon>Rhabditomorpha</taxon>
        <taxon>Rhabditoidea</taxon>
        <taxon>Rhabditidae</taxon>
        <taxon>Peloderinae</taxon>
        <taxon>Caenorhabditis</taxon>
    </lineage>
</organism>
<dbReference type="RefSeq" id="NP_500056.2">
    <property type="nucleotide sequence ID" value="NM_067655.3"/>
</dbReference>
<dbReference type="GeneID" id="189325"/>
<dbReference type="SMART" id="SM00613">
    <property type="entry name" value="PAW"/>
    <property type="match status" value="1"/>
</dbReference>
<evidence type="ECO:0000313" key="4">
    <source>
        <dbReference type="Proteomes" id="UP000001940"/>
    </source>
</evidence>
<evidence type="ECO:0000313" key="5">
    <source>
        <dbReference type="WormBase" id="W09G12.8"/>
    </source>
</evidence>
<name>O45199_CAEEL</name>
<dbReference type="Proteomes" id="UP000001940">
    <property type="component" value="Chromosome IV"/>
</dbReference>
<dbReference type="InterPro" id="IPR006588">
    <property type="entry name" value="Peptide_N_glycanase_PAW_dom"/>
</dbReference>
<evidence type="ECO:0000259" key="2">
    <source>
        <dbReference type="PROSITE" id="PS51398"/>
    </source>
</evidence>
<reference evidence="3 4" key="1">
    <citation type="journal article" date="1998" name="Science">
        <title>Genome sequence of the nematode C. elegans: a platform for investigating biology.</title>
        <authorList>
            <consortium name="The C. elegans sequencing consortium"/>
            <person name="Sulson J.E."/>
            <person name="Waterston R."/>
        </authorList>
    </citation>
    <scope>NUCLEOTIDE SEQUENCE [LARGE SCALE GENOMIC DNA]</scope>
    <source>
        <strain evidence="3 4">Bristol N2</strain>
    </source>
</reference>
<dbReference type="GO" id="GO:0006516">
    <property type="term" value="P:glycoprotein catabolic process"/>
    <property type="evidence" value="ECO:0007669"/>
    <property type="project" value="InterPro"/>
</dbReference>
<comment type="similarity">
    <text evidence="1">Belongs to the transglutaminase-like superfamily. PNGase family.</text>
</comment>
<evidence type="ECO:0000256" key="1">
    <source>
        <dbReference type="PROSITE-ProRule" id="PRU00731"/>
    </source>
</evidence>